<accession>A0A533ICI1</accession>
<sequence length="209" mass="22971">MRNPELWQRLQATPITMSDQGDLSALVTDTFDVRPGYTARLLTEYRRFLYLVAISDQVLAPSRPIDQVWHLHLADTLAWREYSQRMFGRELRHIKGRPKPADDAAYAQTLEMIEIEFDFEPSQPFWPSQSLQAVTRARASLAGVVASGVGIVTFIGGFHFFGLLILAGGLFYAFSGGLGDGEFAMSRRGDNSDSGIYDVGGDGGGCGGD</sequence>
<keyword evidence="1" id="KW-0812">Transmembrane</keyword>
<gene>
    <name evidence="2" type="ORF">DI616_03430</name>
</gene>
<evidence type="ECO:0008006" key="4">
    <source>
        <dbReference type="Google" id="ProtNLM"/>
    </source>
</evidence>
<dbReference type="Proteomes" id="UP000315344">
    <property type="component" value="Unassembled WGS sequence"/>
</dbReference>
<evidence type="ECO:0000313" key="3">
    <source>
        <dbReference type="Proteomes" id="UP000315344"/>
    </source>
</evidence>
<dbReference type="AlphaFoldDB" id="A0A533ICI1"/>
<keyword evidence="1" id="KW-0472">Membrane</keyword>
<proteinExistence type="predicted"/>
<evidence type="ECO:0000313" key="2">
    <source>
        <dbReference type="EMBL" id="TKW68167.1"/>
    </source>
</evidence>
<name>A0A533ICI1_PARDE</name>
<comment type="caution">
    <text evidence="2">The sequence shown here is derived from an EMBL/GenBank/DDBJ whole genome shotgun (WGS) entry which is preliminary data.</text>
</comment>
<dbReference type="EMBL" id="VAFL01000002">
    <property type="protein sequence ID" value="TKW68167.1"/>
    <property type="molecule type" value="Genomic_DNA"/>
</dbReference>
<reference evidence="2 3" key="1">
    <citation type="journal article" date="2017" name="Nat. Commun.">
        <title>In situ click chemistry generation of cyclooxygenase-2 inhibitors.</title>
        <authorList>
            <person name="Bhardwaj A."/>
            <person name="Kaur J."/>
            <person name="Wuest M."/>
            <person name="Wuest F."/>
        </authorList>
    </citation>
    <scope>NUCLEOTIDE SEQUENCE [LARGE SCALE GENOMIC DNA]</scope>
    <source>
        <strain evidence="2">S2_012_000_R3_94</strain>
    </source>
</reference>
<feature type="transmembrane region" description="Helical" evidence="1">
    <location>
        <begin position="141"/>
        <end position="174"/>
    </location>
</feature>
<keyword evidence="1" id="KW-1133">Transmembrane helix</keyword>
<evidence type="ECO:0000256" key="1">
    <source>
        <dbReference type="SAM" id="Phobius"/>
    </source>
</evidence>
<organism evidence="2 3">
    <name type="scientific">Paracoccus denitrificans</name>
    <dbReference type="NCBI Taxonomy" id="266"/>
    <lineage>
        <taxon>Bacteria</taxon>
        <taxon>Pseudomonadati</taxon>
        <taxon>Pseudomonadota</taxon>
        <taxon>Alphaproteobacteria</taxon>
        <taxon>Rhodobacterales</taxon>
        <taxon>Paracoccaceae</taxon>
        <taxon>Paracoccus</taxon>
    </lineage>
</organism>
<protein>
    <recommendedName>
        <fullName evidence="4">Glycine-rich domain-containing protein-like protein</fullName>
    </recommendedName>
</protein>